<evidence type="ECO:0000313" key="3">
    <source>
        <dbReference type="Proteomes" id="UP000623795"/>
    </source>
</evidence>
<accession>A0ABX1Q2U3</accession>
<dbReference type="SUPFAM" id="SSF53448">
    <property type="entry name" value="Nucleotide-diphospho-sugar transferases"/>
    <property type="match status" value="1"/>
</dbReference>
<evidence type="ECO:0000313" key="2">
    <source>
        <dbReference type="EMBL" id="NMG46034.1"/>
    </source>
</evidence>
<reference evidence="2 3" key="1">
    <citation type="submission" date="2019-12" db="EMBL/GenBank/DDBJ databases">
        <title>Comparative genomics gives insights into the taxonomy of the Azoarcus-Aromatoleum group and reveals separate origins of nif in the plant-associated Azoarcus and non-plant-associated Aromatoleum sub-groups.</title>
        <authorList>
            <person name="Lafos M."/>
            <person name="Maluk M."/>
            <person name="Batista M."/>
            <person name="Junghare M."/>
            <person name="Carmona M."/>
            <person name="Faoro H."/>
            <person name="Cruz L.M."/>
            <person name="Battistoni F."/>
            <person name="De Souza E."/>
            <person name="Pedrosa F."/>
            <person name="Chen W.-M."/>
            <person name="Poole P.S."/>
            <person name="Dixon R.A."/>
            <person name="James E.K."/>
        </authorList>
    </citation>
    <scope>NUCLEOTIDE SEQUENCE [LARGE SCALE GENOMIC DNA]</scope>
    <source>
        <strain evidence="2 3">Td21</strain>
    </source>
</reference>
<organism evidence="2 3">
    <name type="scientific">Aromatoleum toluvorans</name>
    <dbReference type="NCBI Taxonomy" id="92002"/>
    <lineage>
        <taxon>Bacteria</taxon>
        <taxon>Pseudomonadati</taxon>
        <taxon>Pseudomonadota</taxon>
        <taxon>Betaproteobacteria</taxon>
        <taxon>Rhodocyclales</taxon>
        <taxon>Rhodocyclaceae</taxon>
        <taxon>Aromatoleum</taxon>
    </lineage>
</organism>
<feature type="domain" description="Glycosyltransferase 2-like" evidence="1">
    <location>
        <begin position="9"/>
        <end position="116"/>
    </location>
</feature>
<dbReference type="InterPro" id="IPR029044">
    <property type="entry name" value="Nucleotide-diphossugar_trans"/>
</dbReference>
<evidence type="ECO:0000259" key="1">
    <source>
        <dbReference type="Pfam" id="PF00535"/>
    </source>
</evidence>
<dbReference type="EMBL" id="WTVN01000046">
    <property type="protein sequence ID" value="NMG46034.1"/>
    <property type="molecule type" value="Genomic_DNA"/>
</dbReference>
<keyword evidence="3" id="KW-1185">Reference proteome</keyword>
<dbReference type="InterPro" id="IPR001173">
    <property type="entry name" value="Glyco_trans_2-like"/>
</dbReference>
<protein>
    <submittedName>
        <fullName evidence="2">Glycosyltransferase</fullName>
    </submittedName>
</protein>
<dbReference type="PANTHER" id="PTHR43179:SF7">
    <property type="entry name" value="RHAMNOSYLTRANSFERASE WBBL"/>
    <property type="match status" value="1"/>
</dbReference>
<dbReference type="Proteomes" id="UP000623795">
    <property type="component" value="Unassembled WGS sequence"/>
</dbReference>
<dbReference type="PANTHER" id="PTHR43179">
    <property type="entry name" value="RHAMNOSYLTRANSFERASE WBBL"/>
    <property type="match status" value="1"/>
</dbReference>
<sequence>MLNSGDIVVVIVNWNAGRQLLDCVESVLSHGHDLVSTIVVVDNGSSDGSEALVEGMPKIKLVRAGSNLGFGKACNLGAAGVESKFLLFLNPDAKIFANTLECALGFMTCPENDYVGICGVKLLDEHEHVARSCARFPTPGGLLASSLGLDRVFPSVGHFMHEWDHLNTRIVDHVIGAFFLVRASVFTRLGGFDERFFVYLEDLDFSKRANAEGWSSIYLAEAQAFHAGGGTSRQVKARRLFYSLRSRILYAYKHFGFAGGGTVLFATMCIEPISRTVLGLARGSIGAVTETRSAYAMLLRWLPQWWFRGKTR</sequence>
<name>A0ABX1Q2U3_9RHOO</name>
<gene>
    <name evidence="2" type="ORF">GPA22_20145</name>
</gene>
<comment type="caution">
    <text evidence="2">The sequence shown here is derived from an EMBL/GenBank/DDBJ whole genome shotgun (WGS) entry which is preliminary data.</text>
</comment>
<dbReference type="Gene3D" id="3.90.550.10">
    <property type="entry name" value="Spore Coat Polysaccharide Biosynthesis Protein SpsA, Chain A"/>
    <property type="match status" value="1"/>
</dbReference>
<proteinExistence type="predicted"/>
<dbReference type="Pfam" id="PF00535">
    <property type="entry name" value="Glycos_transf_2"/>
    <property type="match status" value="1"/>
</dbReference>
<dbReference type="CDD" id="cd04186">
    <property type="entry name" value="GT_2_like_c"/>
    <property type="match status" value="1"/>
</dbReference>